<feature type="compositionally biased region" description="Polar residues" evidence="1">
    <location>
        <begin position="1"/>
        <end position="12"/>
    </location>
</feature>
<reference evidence="2" key="1">
    <citation type="submission" date="2021-01" db="EMBL/GenBank/DDBJ databases">
        <authorList>
            <person name="Corre E."/>
            <person name="Pelletier E."/>
            <person name="Niang G."/>
            <person name="Scheremetjew M."/>
            <person name="Finn R."/>
            <person name="Kale V."/>
            <person name="Holt S."/>
            <person name="Cochrane G."/>
            <person name="Meng A."/>
            <person name="Brown T."/>
            <person name="Cohen L."/>
        </authorList>
    </citation>
    <scope>NUCLEOTIDE SEQUENCE</scope>
    <source>
        <strain evidence="2">GSO104</strain>
    </source>
</reference>
<feature type="compositionally biased region" description="Low complexity" evidence="1">
    <location>
        <begin position="13"/>
        <end position="27"/>
    </location>
</feature>
<gene>
    <name evidence="2" type="ORF">DBRI00130_LOCUS10232</name>
</gene>
<accession>A0A7S4R1M9</accession>
<feature type="compositionally biased region" description="Low complexity" evidence="1">
    <location>
        <begin position="48"/>
        <end position="123"/>
    </location>
</feature>
<sequence length="283" mass="30818">MPSRSTPGPVNNTSSTTAPTYSTPVPTISTPANTTMPSRSTPGPVNNTSSTTAPTYSTPVPTYSTPAPTISTSTPTVSTPTPTYSTSTPTVSTPAPTNSTSTPTNSTPTPTVSTPAPTVSAPTTTETLLEDTNFETGWEGWVDGGNDVRVSNFNQYCKSGQYCIRLRDNSGEKSSITKQFEGMDRYSKLKVDFDYYSRGMHDGNDFFLEINNGNGWLLAEDWITGTDFENNRFSEATVQILSADIYPSVPTFNPTIKLRFRCDAKDNDTRIYIDDITIWGYSY</sequence>
<protein>
    <submittedName>
        <fullName evidence="2">Uncharacterized protein</fullName>
    </submittedName>
</protein>
<feature type="compositionally biased region" description="Polar residues" evidence="1">
    <location>
        <begin position="28"/>
        <end position="47"/>
    </location>
</feature>
<organism evidence="2">
    <name type="scientific">Ditylum brightwellii</name>
    <dbReference type="NCBI Taxonomy" id="49249"/>
    <lineage>
        <taxon>Eukaryota</taxon>
        <taxon>Sar</taxon>
        <taxon>Stramenopiles</taxon>
        <taxon>Ochrophyta</taxon>
        <taxon>Bacillariophyta</taxon>
        <taxon>Mediophyceae</taxon>
        <taxon>Lithodesmiophycidae</taxon>
        <taxon>Lithodesmiales</taxon>
        <taxon>Lithodesmiaceae</taxon>
        <taxon>Ditylum</taxon>
    </lineage>
</organism>
<proteinExistence type="predicted"/>
<name>A0A7S4R1M9_9STRA</name>
<evidence type="ECO:0000256" key="1">
    <source>
        <dbReference type="SAM" id="MobiDB-lite"/>
    </source>
</evidence>
<dbReference type="Gene3D" id="2.60.120.260">
    <property type="entry name" value="Galactose-binding domain-like"/>
    <property type="match status" value="1"/>
</dbReference>
<evidence type="ECO:0000313" key="2">
    <source>
        <dbReference type="EMBL" id="CAE4598333.1"/>
    </source>
</evidence>
<feature type="region of interest" description="Disordered" evidence="1">
    <location>
        <begin position="1"/>
        <end position="123"/>
    </location>
</feature>
<dbReference type="AlphaFoldDB" id="A0A7S4R1M9"/>
<dbReference type="PRINTS" id="PR01217">
    <property type="entry name" value="PRICHEXTENSN"/>
</dbReference>
<dbReference type="EMBL" id="HBNS01012675">
    <property type="protein sequence ID" value="CAE4598333.1"/>
    <property type="molecule type" value="Transcribed_RNA"/>
</dbReference>